<dbReference type="VEuPathDB" id="FungiDB:AMAG_09271"/>
<dbReference type="EMBL" id="GG745344">
    <property type="protein sequence ID" value="KNE64232.1"/>
    <property type="molecule type" value="Genomic_DNA"/>
</dbReference>
<feature type="region of interest" description="Disordered" evidence="1">
    <location>
        <begin position="83"/>
        <end position="138"/>
    </location>
</feature>
<feature type="region of interest" description="Disordered" evidence="1">
    <location>
        <begin position="355"/>
        <end position="467"/>
    </location>
</feature>
<feature type="compositionally biased region" description="Acidic residues" evidence="1">
    <location>
        <begin position="89"/>
        <end position="99"/>
    </location>
</feature>
<proteinExistence type="predicted"/>
<feature type="region of interest" description="Disordered" evidence="1">
    <location>
        <begin position="269"/>
        <end position="325"/>
    </location>
</feature>
<evidence type="ECO:0000313" key="3">
    <source>
        <dbReference type="Proteomes" id="UP000054350"/>
    </source>
</evidence>
<name>A0A0L0SP11_ALLM3</name>
<dbReference type="AlphaFoldDB" id="A0A0L0SP11"/>
<reference evidence="3" key="2">
    <citation type="submission" date="2009-11" db="EMBL/GenBank/DDBJ databases">
        <title>The Genome Sequence of Allomyces macrogynus strain ATCC 38327.</title>
        <authorList>
            <consortium name="The Broad Institute Genome Sequencing Platform"/>
            <person name="Russ C."/>
            <person name="Cuomo C."/>
            <person name="Shea T."/>
            <person name="Young S.K."/>
            <person name="Zeng Q."/>
            <person name="Koehrsen M."/>
            <person name="Haas B."/>
            <person name="Borodovsky M."/>
            <person name="Guigo R."/>
            <person name="Alvarado L."/>
            <person name="Berlin A."/>
            <person name="Borenstein D."/>
            <person name="Chen Z."/>
            <person name="Engels R."/>
            <person name="Freedman E."/>
            <person name="Gellesch M."/>
            <person name="Goldberg J."/>
            <person name="Griggs A."/>
            <person name="Gujja S."/>
            <person name="Heiman D."/>
            <person name="Hepburn T."/>
            <person name="Howarth C."/>
            <person name="Jen D."/>
            <person name="Larson L."/>
            <person name="Lewis B."/>
            <person name="Mehta T."/>
            <person name="Park D."/>
            <person name="Pearson M."/>
            <person name="Roberts A."/>
            <person name="Saif S."/>
            <person name="Shenoy N."/>
            <person name="Sisk P."/>
            <person name="Stolte C."/>
            <person name="Sykes S."/>
            <person name="Walk T."/>
            <person name="White J."/>
            <person name="Yandava C."/>
            <person name="Burger G."/>
            <person name="Gray M.W."/>
            <person name="Holland P.W.H."/>
            <person name="King N."/>
            <person name="Lang F.B.F."/>
            <person name="Roger A.J."/>
            <person name="Ruiz-Trillo I."/>
            <person name="Lander E."/>
            <person name="Nusbaum C."/>
        </authorList>
    </citation>
    <scope>NUCLEOTIDE SEQUENCE [LARGE SCALE GENOMIC DNA]</scope>
    <source>
        <strain evidence="3">ATCC 38327</strain>
    </source>
</reference>
<feature type="region of interest" description="Disordered" evidence="1">
    <location>
        <begin position="479"/>
        <end position="571"/>
    </location>
</feature>
<feature type="compositionally biased region" description="Low complexity" evidence="1">
    <location>
        <begin position="35"/>
        <end position="48"/>
    </location>
</feature>
<keyword evidence="3" id="KW-1185">Reference proteome</keyword>
<feature type="compositionally biased region" description="Low complexity" evidence="1">
    <location>
        <begin position="424"/>
        <end position="433"/>
    </location>
</feature>
<accession>A0A0L0SP11</accession>
<feature type="compositionally biased region" description="Pro residues" evidence="1">
    <location>
        <begin position="12"/>
        <end position="23"/>
    </location>
</feature>
<feature type="region of interest" description="Disordered" evidence="1">
    <location>
        <begin position="1"/>
        <end position="48"/>
    </location>
</feature>
<dbReference type="Proteomes" id="UP000054350">
    <property type="component" value="Unassembled WGS sequence"/>
</dbReference>
<evidence type="ECO:0000313" key="2">
    <source>
        <dbReference type="EMBL" id="KNE64232.1"/>
    </source>
</evidence>
<dbReference type="OrthoDB" id="5600480at2759"/>
<sequence>MLRNPAPTNHAPLPPLPVLPAPSPALATCASSPDSGTASPGSPLGPLPSVQLLATPTFDTPLFSTPEAMVAVAAAPAAPTRMVTPWVDSDSDESDDDDNLPLARRVPRTPTRSSSLRRRLRAQRRSTSSTAPRRPDAPVVVTAAHLRQLDVLGASVDALRRAFHAFKATREGKYAQLVTHVRAVQVLVAQAFREIEEVKARVGGGVGEVTPRVAPVPIGGTAKESSGALAKLRDAIAMAEVGPRRANVAGGARAQAPVVTFADAMPAGARLDQRHPPPGAQNTNAAAPIRPPRPRSDALGSMPRLAPASTSSTAPPQPVVAATGSQSNMTALAQLLESAETPSLMPVWSGPSGDRVGIGLQPAPAAERTSRNHHPLTIHKPVRAAHPRVAVPSPRNRHAPGPAPVTGTASASVAAPAPPPSAPVPTTTSTTATPAPPPPRPFASMSSALAMPSAGPAPATSTPGTGAMADLANLLEYASSDPRRAPPPPLYCTRPARPTAPAAPGPRNAQLAWPALGGPPAGTAAPLPPPALRAVASAPAPRTAESGRRGARVGAGSEGEMAGGARVRAPS</sequence>
<feature type="compositionally biased region" description="Low complexity" evidence="1">
    <location>
        <begin position="404"/>
        <end position="415"/>
    </location>
</feature>
<feature type="compositionally biased region" description="Low complexity" evidence="1">
    <location>
        <begin position="552"/>
        <end position="565"/>
    </location>
</feature>
<evidence type="ECO:0000256" key="1">
    <source>
        <dbReference type="SAM" id="MobiDB-lite"/>
    </source>
</evidence>
<reference evidence="2 3" key="1">
    <citation type="submission" date="2009-11" db="EMBL/GenBank/DDBJ databases">
        <title>Annotation of Allomyces macrogynus ATCC 38327.</title>
        <authorList>
            <consortium name="The Broad Institute Genome Sequencing Platform"/>
            <person name="Russ C."/>
            <person name="Cuomo C."/>
            <person name="Burger G."/>
            <person name="Gray M.W."/>
            <person name="Holland P.W.H."/>
            <person name="King N."/>
            <person name="Lang F.B.F."/>
            <person name="Roger A.J."/>
            <person name="Ruiz-Trillo I."/>
            <person name="Young S.K."/>
            <person name="Zeng Q."/>
            <person name="Gargeya S."/>
            <person name="Fitzgerald M."/>
            <person name="Haas B."/>
            <person name="Abouelleil A."/>
            <person name="Alvarado L."/>
            <person name="Arachchi H.M."/>
            <person name="Berlin A."/>
            <person name="Chapman S.B."/>
            <person name="Gearin G."/>
            <person name="Goldberg J."/>
            <person name="Griggs A."/>
            <person name="Gujja S."/>
            <person name="Hansen M."/>
            <person name="Heiman D."/>
            <person name="Howarth C."/>
            <person name="Larimer J."/>
            <person name="Lui A."/>
            <person name="MacDonald P.J.P."/>
            <person name="McCowen C."/>
            <person name="Montmayeur A."/>
            <person name="Murphy C."/>
            <person name="Neiman D."/>
            <person name="Pearson M."/>
            <person name="Priest M."/>
            <person name="Roberts A."/>
            <person name="Saif S."/>
            <person name="Shea T."/>
            <person name="Sisk P."/>
            <person name="Stolte C."/>
            <person name="Sykes S."/>
            <person name="Wortman J."/>
            <person name="Nusbaum C."/>
            <person name="Birren B."/>
        </authorList>
    </citation>
    <scope>NUCLEOTIDE SEQUENCE [LARGE SCALE GENOMIC DNA]</scope>
    <source>
        <strain evidence="2 3">ATCC 38327</strain>
    </source>
</reference>
<feature type="compositionally biased region" description="Basic residues" evidence="1">
    <location>
        <begin position="115"/>
        <end position="124"/>
    </location>
</feature>
<protein>
    <submittedName>
        <fullName evidence="2">Uncharacterized protein</fullName>
    </submittedName>
</protein>
<feature type="compositionally biased region" description="Low complexity" evidence="1">
    <location>
        <begin position="532"/>
        <end position="541"/>
    </location>
</feature>
<feature type="compositionally biased region" description="Low complexity" evidence="1">
    <location>
        <begin position="442"/>
        <end position="467"/>
    </location>
</feature>
<gene>
    <name evidence="2" type="ORF">AMAG_09271</name>
</gene>
<feature type="compositionally biased region" description="Basic residues" evidence="1">
    <location>
        <begin position="371"/>
        <end position="386"/>
    </location>
</feature>
<organism evidence="2 3">
    <name type="scientific">Allomyces macrogynus (strain ATCC 38327)</name>
    <name type="common">Allomyces javanicus var. macrogynus</name>
    <dbReference type="NCBI Taxonomy" id="578462"/>
    <lineage>
        <taxon>Eukaryota</taxon>
        <taxon>Fungi</taxon>
        <taxon>Fungi incertae sedis</taxon>
        <taxon>Blastocladiomycota</taxon>
        <taxon>Blastocladiomycetes</taxon>
        <taxon>Blastocladiales</taxon>
        <taxon>Blastocladiaceae</taxon>
        <taxon>Allomyces</taxon>
    </lineage>
</organism>
<feature type="compositionally biased region" description="Low complexity" evidence="1">
    <location>
        <begin position="494"/>
        <end position="525"/>
    </location>
</feature>